<feature type="coiled-coil region" evidence="8">
    <location>
        <begin position="184"/>
        <end position="218"/>
    </location>
</feature>
<evidence type="ECO:0000256" key="5">
    <source>
        <dbReference type="ARBA" id="ARBA00022771"/>
    </source>
</evidence>
<keyword evidence="12" id="KW-1185">Reference proteome</keyword>
<evidence type="ECO:0000256" key="3">
    <source>
        <dbReference type="ARBA" id="ARBA00022723"/>
    </source>
</evidence>
<keyword evidence="3" id="KW-0479">Metal-binding</keyword>
<dbReference type="SUPFAM" id="SSF57850">
    <property type="entry name" value="RING/U-box"/>
    <property type="match status" value="2"/>
</dbReference>
<keyword evidence="6" id="KW-0833">Ubl conjugation pathway</keyword>
<organism evidence="11 12">
    <name type="scientific">Cercophora newfieldiana</name>
    <dbReference type="NCBI Taxonomy" id="92897"/>
    <lineage>
        <taxon>Eukaryota</taxon>
        <taxon>Fungi</taxon>
        <taxon>Dikarya</taxon>
        <taxon>Ascomycota</taxon>
        <taxon>Pezizomycotina</taxon>
        <taxon>Sordariomycetes</taxon>
        <taxon>Sordariomycetidae</taxon>
        <taxon>Sordariales</taxon>
        <taxon>Lasiosphaeriaceae</taxon>
        <taxon>Cercophora</taxon>
    </lineage>
</organism>
<dbReference type="InterPro" id="IPR047545">
    <property type="entry name" value="BRcat_RBR_RNF216"/>
</dbReference>
<keyword evidence="4" id="KW-0677">Repeat</keyword>
<protein>
    <submittedName>
        <fullName evidence="11">Ring finger protein</fullName>
    </submittedName>
</protein>
<dbReference type="PANTHER" id="PTHR22770">
    <property type="entry name" value="UBIQUITIN CONJUGATING ENZYME 7 INTERACTING PROTEIN-RELATED"/>
    <property type="match status" value="1"/>
</dbReference>
<comment type="pathway">
    <text evidence="1">Protein modification; protein ubiquitination.</text>
</comment>
<evidence type="ECO:0000256" key="8">
    <source>
        <dbReference type="SAM" id="Coils"/>
    </source>
</evidence>
<evidence type="ECO:0000256" key="6">
    <source>
        <dbReference type="ARBA" id="ARBA00022786"/>
    </source>
</evidence>
<dbReference type="AlphaFoldDB" id="A0AA39XWS7"/>
<evidence type="ECO:0000313" key="11">
    <source>
        <dbReference type="EMBL" id="KAK0641699.1"/>
    </source>
</evidence>
<keyword evidence="7" id="KW-0862">Zinc</keyword>
<gene>
    <name evidence="11" type="ORF">B0T16DRAFT_336099</name>
</gene>
<dbReference type="Proteomes" id="UP001174936">
    <property type="component" value="Unassembled WGS sequence"/>
</dbReference>
<evidence type="ECO:0000256" key="9">
    <source>
        <dbReference type="SAM" id="MobiDB-lite"/>
    </source>
</evidence>
<dbReference type="GO" id="GO:0008270">
    <property type="term" value="F:zinc ion binding"/>
    <property type="evidence" value="ECO:0007669"/>
    <property type="project" value="UniProtKB-KW"/>
</dbReference>
<accession>A0AA39XWS7</accession>
<dbReference type="CDD" id="cd20339">
    <property type="entry name" value="BRcat_RBR_RNF216"/>
    <property type="match status" value="1"/>
</dbReference>
<dbReference type="Gene3D" id="1.20.120.1750">
    <property type="match status" value="1"/>
</dbReference>
<name>A0AA39XWS7_9PEZI</name>
<evidence type="ECO:0000313" key="12">
    <source>
        <dbReference type="Proteomes" id="UP001174936"/>
    </source>
</evidence>
<evidence type="ECO:0000256" key="2">
    <source>
        <dbReference type="ARBA" id="ARBA00022679"/>
    </source>
</evidence>
<dbReference type="CDD" id="cd20353">
    <property type="entry name" value="Rcat_RBR_RNF216"/>
    <property type="match status" value="1"/>
</dbReference>
<dbReference type="Pfam" id="PF26200">
    <property type="entry name" value="Rcat_RNF216"/>
    <property type="match status" value="1"/>
</dbReference>
<feature type="region of interest" description="Disordered" evidence="9">
    <location>
        <begin position="470"/>
        <end position="523"/>
    </location>
</feature>
<comment type="caution">
    <text evidence="11">The sequence shown here is derived from an EMBL/GenBank/DDBJ whole genome shotgun (WGS) entry which is preliminary data.</text>
</comment>
<dbReference type="EMBL" id="JAULSV010000006">
    <property type="protein sequence ID" value="KAK0641699.1"/>
    <property type="molecule type" value="Genomic_DNA"/>
</dbReference>
<dbReference type="InterPro" id="IPR047546">
    <property type="entry name" value="Rcat_RBR_RNF216"/>
</dbReference>
<dbReference type="PANTHER" id="PTHR22770:SF47">
    <property type="entry name" value="E3 UBIQUITIN-PROTEIN LIGASE RNF216"/>
    <property type="match status" value="1"/>
</dbReference>
<evidence type="ECO:0000256" key="1">
    <source>
        <dbReference type="ARBA" id="ARBA00004906"/>
    </source>
</evidence>
<keyword evidence="5" id="KW-0863">Zinc-finger</keyword>
<dbReference type="GO" id="GO:0016740">
    <property type="term" value="F:transferase activity"/>
    <property type="evidence" value="ECO:0007669"/>
    <property type="project" value="UniProtKB-KW"/>
</dbReference>
<proteinExistence type="predicted"/>
<dbReference type="InterPro" id="IPR051628">
    <property type="entry name" value="LUBAC_E3_Ligases"/>
</dbReference>
<dbReference type="CDD" id="cd16630">
    <property type="entry name" value="RING-HC_RBR_RNF216"/>
    <property type="match status" value="1"/>
</dbReference>
<reference evidence="11" key="1">
    <citation type="submission" date="2023-06" db="EMBL/GenBank/DDBJ databases">
        <title>Genome-scale phylogeny and comparative genomics of the fungal order Sordariales.</title>
        <authorList>
            <consortium name="Lawrence Berkeley National Laboratory"/>
            <person name="Hensen N."/>
            <person name="Bonometti L."/>
            <person name="Westerberg I."/>
            <person name="Brannstrom I.O."/>
            <person name="Guillou S."/>
            <person name="Cros-Aarteil S."/>
            <person name="Calhoun S."/>
            <person name="Haridas S."/>
            <person name="Kuo A."/>
            <person name="Mondo S."/>
            <person name="Pangilinan J."/>
            <person name="Riley R."/>
            <person name="Labutti K."/>
            <person name="Andreopoulos B."/>
            <person name="Lipzen A."/>
            <person name="Chen C."/>
            <person name="Yanf M."/>
            <person name="Daum C."/>
            <person name="Ng V."/>
            <person name="Clum A."/>
            <person name="Steindorff A."/>
            <person name="Ohm R."/>
            <person name="Martin F."/>
            <person name="Silar P."/>
            <person name="Natvig D."/>
            <person name="Lalanne C."/>
            <person name="Gautier V."/>
            <person name="Ament-Velasquez S.L."/>
            <person name="Kruys A."/>
            <person name="Hutchinson M.I."/>
            <person name="Powell A.J."/>
            <person name="Barry K."/>
            <person name="Miller A.N."/>
            <person name="Grigoriev I.V."/>
            <person name="Debuchy R."/>
            <person name="Gladieux P."/>
            <person name="Thoren M.H."/>
            <person name="Johannesson H."/>
        </authorList>
    </citation>
    <scope>NUCLEOTIDE SEQUENCE</scope>
    <source>
        <strain evidence="11">SMH2532-1</strain>
    </source>
</reference>
<evidence type="ECO:0000256" key="4">
    <source>
        <dbReference type="ARBA" id="ARBA00022737"/>
    </source>
</evidence>
<keyword evidence="8" id="KW-0175">Coiled coil</keyword>
<dbReference type="InterPro" id="IPR047544">
    <property type="entry name" value="RING-HC_RBR_RNF216"/>
</dbReference>
<sequence length="523" mass="59495">MDERWPACEEAVLAVFPDMCLQHLKQLGTQYSMDHEQIILHVIDQQDAGRPYPTWEKTAKRKRPDASPEAEGPAKRIKFDEDRDRLTGKDYVFIKTYTKAARTLLVAQFPELYVQDIEKALKENGNLLYPSFFSLERMLDNTRKGVGPLLKLKTKPRANPPDDMFSKSQSEAVVMAHTEYNAAKTKSQERKAKVTAELQQEQEELQNLNRAVAEGTVADCECCFNELPLNRMVHCEGQFLHWFCRECAKHMADTQIGLSKYELTCMSMDGCEAGFSLDQRSLFLDAKTTVALERIEQEAVLRMAGLENLAKCPFCPYAAEYPPVEENKEFRCENPTCGIVSCRLCDLETHIPKTCREVKAEEGHSARHRIEEAMSTALIRKCNKCKTSFIKEHGCNKMTCSAPGCKNVQCYVCSESCDYAHFDDPARGGKKGQCPLFDSVETRHEEEVKAAELRERQRVAEENPDVDGDFFNINFSDKVKEDDNRRKARNPGPDNWQYLPPAAPAPPHHLRAHPQFPEAVNSE</sequence>
<keyword evidence="2" id="KW-0808">Transferase</keyword>
<feature type="domain" description="RING-type" evidence="10">
    <location>
        <begin position="216"/>
        <end position="438"/>
    </location>
</feature>
<dbReference type="PROSITE" id="PS51873">
    <property type="entry name" value="TRIAD"/>
    <property type="match status" value="1"/>
</dbReference>
<evidence type="ECO:0000256" key="7">
    <source>
        <dbReference type="ARBA" id="ARBA00022833"/>
    </source>
</evidence>
<dbReference type="InterPro" id="IPR044066">
    <property type="entry name" value="TRIAD_supradom"/>
</dbReference>
<evidence type="ECO:0000259" key="10">
    <source>
        <dbReference type="PROSITE" id="PS51873"/>
    </source>
</evidence>